<evidence type="ECO:0000313" key="2">
    <source>
        <dbReference type="EMBL" id="AJE15207.1"/>
    </source>
</evidence>
<keyword evidence="1" id="KW-0812">Transmembrane</keyword>
<evidence type="ECO:0000313" key="4">
    <source>
        <dbReference type="Proteomes" id="UP000031271"/>
    </source>
</evidence>
<organism evidence="2 4">
    <name type="scientific">Stutzerimonas balearica DSM 6083</name>
    <dbReference type="NCBI Taxonomy" id="1123016"/>
    <lineage>
        <taxon>Bacteria</taxon>
        <taxon>Pseudomonadati</taxon>
        <taxon>Pseudomonadota</taxon>
        <taxon>Gammaproteobacteria</taxon>
        <taxon>Pseudomonadales</taxon>
        <taxon>Pseudomonadaceae</taxon>
        <taxon>Stutzerimonas</taxon>
    </lineage>
</organism>
<accession>A0A8D3Y1B4</accession>
<dbReference type="AlphaFoldDB" id="A0A8D3Y1B4"/>
<protein>
    <submittedName>
        <fullName evidence="2">Membrane protein</fullName>
    </submittedName>
</protein>
<dbReference type="GeneID" id="77260086"/>
<sequence>MQYLGLAVVVGSLALLIVLVALRLLFGGHWLLGWLRGNLGLLFLAAAGLVGLLAYEVSQYHAIPADRTLAEVSFAQQKGRRYEARISHAGRQYSVLLEGDLWQLELRQLRWEGLGDFIGLEPGYRLESLSGRYLAVEQQAGSRFAEALLVEQPLDLPLTQWLDRVQIDMPFVALQHAKTSLMPIADGAGFAVELAPTGLLVRPLNEAASKAVSDWRVE</sequence>
<dbReference type="KEGG" id="pbm:CL52_09165"/>
<gene>
    <name evidence="2" type="ORF">CL52_09165</name>
    <name evidence="3" type="ORF">SAMN05660875_103263</name>
</gene>
<dbReference type="EMBL" id="CP007511">
    <property type="protein sequence ID" value="AJE15207.1"/>
    <property type="molecule type" value="Genomic_DNA"/>
</dbReference>
<evidence type="ECO:0000256" key="1">
    <source>
        <dbReference type="SAM" id="Phobius"/>
    </source>
</evidence>
<proteinExistence type="predicted"/>
<evidence type="ECO:0000313" key="3">
    <source>
        <dbReference type="EMBL" id="SDM25091.1"/>
    </source>
</evidence>
<dbReference type="EMBL" id="FNHO01000003">
    <property type="protein sequence ID" value="SDM25091.1"/>
    <property type="molecule type" value="Genomic_DNA"/>
</dbReference>
<keyword evidence="1" id="KW-1133">Transmembrane helix</keyword>
<dbReference type="RefSeq" id="WP_043220001.1">
    <property type="nucleotide sequence ID" value="NZ_CP007511.1"/>
</dbReference>
<name>A0A8D3Y1B4_9GAMM</name>
<reference evidence="3 5" key="2">
    <citation type="submission" date="2016-10" db="EMBL/GenBank/DDBJ databases">
        <authorList>
            <person name="Varghese N."/>
            <person name="Submissions S."/>
        </authorList>
    </citation>
    <scope>NUCLEOTIDE SEQUENCE [LARGE SCALE GENOMIC DNA]</scope>
    <source>
        <strain evidence="3 5">DSM 6083</strain>
    </source>
</reference>
<reference evidence="2 4" key="3">
    <citation type="journal article" name="Genome Announc.">
        <title>Complete Genome Sequence of Pseudomonas balearica DSM 6083T.</title>
        <authorList>
            <person name="Bennasar-Figueras A."/>
            <person name="Salva-Serra F."/>
            <person name="Jaen-Luchoro D."/>
            <person name="Segui C."/>
            <person name="Aliaga F."/>
            <person name="Busquets A."/>
            <person name="Gomila M."/>
            <person name="Moore E.R."/>
            <person name="Lalucat J."/>
        </authorList>
    </citation>
    <scope>NUCLEOTIDE SEQUENCE [LARGE SCALE GENOMIC DNA]</scope>
    <source>
        <strain evidence="4">DSM 6083</strain>
        <strain evidence="2">DSM6083</strain>
    </source>
</reference>
<dbReference type="Proteomes" id="UP000031271">
    <property type="component" value="Chromosome"/>
</dbReference>
<dbReference type="Proteomes" id="UP000182276">
    <property type="component" value="Unassembled WGS sequence"/>
</dbReference>
<feature type="transmembrane region" description="Helical" evidence="1">
    <location>
        <begin position="6"/>
        <end position="26"/>
    </location>
</feature>
<reference evidence="4" key="1">
    <citation type="submission" date="2014-03" db="EMBL/GenBank/DDBJ databases">
        <title>Complete genome of Pseudomonas balearica DSM 6083T, a sewage water isolate from an enrichment with 2-methylnaphthalene.</title>
        <authorList>
            <person name="Salva-Serra F."/>
            <person name="Jaen-Luchoro D."/>
            <person name="Busquets A."/>
            <person name="Pena A."/>
            <person name="Gomila M."/>
            <person name="Bosch R."/>
            <person name="Nogales B."/>
            <person name="Garcia-Valdes E."/>
            <person name="Lalucat J."/>
            <person name="Bennasar A."/>
        </authorList>
    </citation>
    <scope>NUCLEOTIDE SEQUENCE [LARGE SCALE GENOMIC DNA]</scope>
    <source>
        <strain evidence="4">DSM 6083</strain>
    </source>
</reference>
<keyword evidence="1" id="KW-0472">Membrane</keyword>
<feature type="transmembrane region" description="Helical" evidence="1">
    <location>
        <begin position="38"/>
        <end position="55"/>
    </location>
</feature>
<evidence type="ECO:0000313" key="5">
    <source>
        <dbReference type="Proteomes" id="UP000182276"/>
    </source>
</evidence>
<keyword evidence="5" id="KW-1185">Reference proteome</keyword>